<evidence type="ECO:0000256" key="2">
    <source>
        <dbReference type="ARBA" id="ARBA00023015"/>
    </source>
</evidence>
<keyword evidence="1" id="KW-0902">Two-component regulatory system</keyword>
<dbReference type="SUPFAM" id="SSF48452">
    <property type="entry name" value="TPR-like"/>
    <property type="match status" value="1"/>
</dbReference>
<feature type="compositionally biased region" description="Pro residues" evidence="4">
    <location>
        <begin position="385"/>
        <end position="400"/>
    </location>
</feature>
<comment type="caution">
    <text evidence="6">The sequence shown here is derived from an EMBL/GenBank/DDBJ whole genome shotgun (WGS) entry which is preliminary data.</text>
</comment>
<feature type="compositionally biased region" description="Pro residues" evidence="4">
    <location>
        <begin position="341"/>
        <end position="354"/>
    </location>
</feature>
<organism evidence="6 7">
    <name type="scientific">Streptomyces anatolicus</name>
    <dbReference type="NCBI Taxonomy" id="2675858"/>
    <lineage>
        <taxon>Bacteria</taxon>
        <taxon>Bacillati</taxon>
        <taxon>Actinomycetota</taxon>
        <taxon>Actinomycetes</taxon>
        <taxon>Kitasatosporales</taxon>
        <taxon>Streptomycetaceae</taxon>
        <taxon>Streptomyces</taxon>
    </lineage>
</organism>
<dbReference type="SUPFAM" id="SSF52540">
    <property type="entry name" value="P-loop containing nucleoside triphosphate hydrolases"/>
    <property type="match status" value="1"/>
</dbReference>
<evidence type="ECO:0000313" key="7">
    <source>
        <dbReference type="Proteomes" id="UP001197114"/>
    </source>
</evidence>
<dbReference type="InterPro" id="IPR051677">
    <property type="entry name" value="AfsR-DnrI-RedD_regulator"/>
</dbReference>
<feature type="domain" description="Bacterial transcriptional activator" evidence="5">
    <location>
        <begin position="8"/>
        <end position="85"/>
    </location>
</feature>
<gene>
    <name evidence="6" type="ORF">GKQ77_18230</name>
</gene>
<feature type="compositionally biased region" description="Polar residues" evidence="4">
    <location>
        <begin position="188"/>
        <end position="197"/>
    </location>
</feature>
<dbReference type="PANTHER" id="PTHR35807">
    <property type="entry name" value="TRANSCRIPTIONAL REGULATOR REDD-RELATED"/>
    <property type="match status" value="1"/>
</dbReference>
<feature type="compositionally biased region" description="Low complexity" evidence="4">
    <location>
        <begin position="374"/>
        <end position="384"/>
    </location>
</feature>
<keyword evidence="2" id="KW-0805">Transcription regulation</keyword>
<feature type="compositionally biased region" description="Basic residues" evidence="4">
    <location>
        <begin position="456"/>
        <end position="469"/>
    </location>
</feature>
<feature type="compositionally biased region" description="Pro residues" evidence="4">
    <location>
        <begin position="440"/>
        <end position="452"/>
    </location>
</feature>
<sequence length="546" mass="59724">MSAELDSVDIRLRGGLHGELLPGLTTRAREQPLDERVAGQLMLALYRGGRPADALNHYQSLRGRLAEELGIDPAPALQELYQQILVADPRLAAPQTGSTAGVVPRQLPAPPPLFTGRESELVRLNKLLTPQGEPDGESVLIAAVYGTGGVGKTWLALRWAHEQQDAFPDGQLYTDLRGFAPSGEPRTPTRSCGASSNPLAPIPRPFPPPRRPRPRCTAASPRGGGGPGHQPPPAPRPHRLPRRRAAHPGHARRRGLARPARTASRRRPDRRGTRRGGGADPALRRAPAGHQRSRRPRHHEPDARPDRAGRRSALRRDPARRPGDRRGDQRRTYRPRLLLPCPGPRFGPRLPPARPGTRHRHRPSRRRRSHRSAARPAPYAAAPSPGLPPRPGARPRPFHLPRPAACVRPGARGERRARRRSRRGAHPSPRSLRAYGVRGRPPPAPPPRPAPPGSGGRRHAARGVRHARPGPRVVRGRAPGADGDHRTRRAHRPPRPGRRCGRPSPSTSTSTPPTRRWTMSAPSCASWTIRHEFPCGRVSAGRQGGL</sequence>
<dbReference type="EMBL" id="WMBF01000192">
    <property type="protein sequence ID" value="MBW5423482.1"/>
    <property type="molecule type" value="Genomic_DNA"/>
</dbReference>
<feature type="compositionally biased region" description="Low complexity" evidence="4">
    <location>
        <begin position="502"/>
        <end position="516"/>
    </location>
</feature>
<evidence type="ECO:0000256" key="3">
    <source>
        <dbReference type="ARBA" id="ARBA00023163"/>
    </source>
</evidence>
<feature type="compositionally biased region" description="Pro residues" evidence="4">
    <location>
        <begin position="200"/>
        <end position="209"/>
    </location>
</feature>
<keyword evidence="7" id="KW-1185">Reference proteome</keyword>
<name>A0ABS6YPX6_9ACTN</name>
<evidence type="ECO:0000256" key="1">
    <source>
        <dbReference type="ARBA" id="ARBA00023012"/>
    </source>
</evidence>
<dbReference type="SMART" id="SM01043">
    <property type="entry name" value="BTAD"/>
    <property type="match status" value="1"/>
</dbReference>
<dbReference type="InterPro" id="IPR027417">
    <property type="entry name" value="P-loop_NTPase"/>
</dbReference>
<feature type="compositionally biased region" description="Basic residues" evidence="4">
    <location>
        <begin position="356"/>
        <end position="373"/>
    </location>
</feature>
<evidence type="ECO:0000256" key="4">
    <source>
        <dbReference type="SAM" id="MobiDB-lite"/>
    </source>
</evidence>
<feature type="region of interest" description="Disordered" evidence="4">
    <location>
        <begin position="177"/>
        <end position="519"/>
    </location>
</feature>
<feature type="compositionally biased region" description="Basic residues" evidence="4">
    <location>
        <begin position="415"/>
        <end position="425"/>
    </location>
</feature>
<dbReference type="InterPro" id="IPR005158">
    <property type="entry name" value="BTAD"/>
</dbReference>
<feature type="compositionally biased region" description="Basic residues" evidence="4">
    <location>
        <begin position="263"/>
        <end position="274"/>
    </location>
</feature>
<dbReference type="Gene3D" id="1.25.40.10">
    <property type="entry name" value="Tetratricopeptide repeat domain"/>
    <property type="match status" value="1"/>
</dbReference>
<dbReference type="CDD" id="cd15831">
    <property type="entry name" value="BTAD"/>
    <property type="match status" value="1"/>
</dbReference>
<feature type="compositionally biased region" description="Basic and acidic residues" evidence="4">
    <location>
        <begin position="299"/>
        <end position="331"/>
    </location>
</feature>
<reference evidence="6 7" key="1">
    <citation type="submission" date="2019-11" db="EMBL/GenBank/DDBJ databases">
        <authorList>
            <person name="Ay H."/>
        </authorList>
    </citation>
    <scope>NUCLEOTIDE SEQUENCE [LARGE SCALE GENOMIC DNA]</scope>
    <source>
        <strain evidence="6 7">BG9H</strain>
    </source>
</reference>
<accession>A0ABS6YPX6</accession>
<feature type="compositionally biased region" description="Low complexity" evidence="4">
    <location>
        <begin position="426"/>
        <end position="439"/>
    </location>
</feature>
<proteinExistence type="predicted"/>
<feature type="compositionally biased region" description="Low complexity" evidence="4">
    <location>
        <begin position="470"/>
        <end position="481"/>
    </location>
</feature>
<feature type="compositionally biased region" description="Basic residues" evidence="4">
    <location>
        <begin position="236"/>
        <end position="256"/>
    </location>
</feature>
<evidence type="ECO:0000313" key="6">
    <source>
        <dbReference type="EMBL" id="MBW5423482.1"/>
    </source>
</evidence>
<dbReference type="PANTHER" id="PTHR35807:SF1">
    <property type="entry name" value="TRANSCRIPTIONAL REGULATOR REDD"/>
    <property type="match status" value="1"/>
</dbReference>
<evidence type="ECO:0000259" key="5">
    <source>
        <dbReference type="SMART" id="SM01043"/>
    </source>
</evidence>
<dbReference type="Proteomes" id="UP001197114">
    <property type="component" value="Unassembled WGS sequence"/>
</dbReference>
<protein>
    <recommendedName>
        <fullName evidence="5">Bacterial transcriptional activator domain-containing protein</fullName>
    </recommendedName>
</protein>
<dbReference type="Gene3D" id="3.40.50.300">
    <property type="entry name" value="P-loop containing nucleotide triphosphate hydrolases"/>
    <property type="match status" value="1"/>
</dbReference>
<dbReference type="InterPro" id="IPR011990">
    <property type="entry name" value="TPR-like_helical_dom_sf"/>
</dbReference>
<keyword evidence="3" id="KW-0804">Transcription</keyword>
<feature type="compositionally biased region" description="Basic residues" evidence="4">
    <location>
        <begin position="486"/>
        <end position="501"/>
    </location>
</feature>
<dbReference type="Pfam" id="PF03704">
    <property type="entry name" value="BTAD"/>
    <property type="match status" value="1"/>
</dbReference>